<feature type="transmembrane region" description="Helical" evidence="1">
    <location>
        <begin position="195"/>
        <end position="220"/>
    </location>
</feature>
<keyword evidence="1" id="KW-0472">Membrane</keyword>
<sequence>MSIGTFFHHIGTFLLLAASALLIVPDVTAPSVHHLSLFRTTSKYISTSILSYASGNPVIDFGSFGYCVRIIPEPGSPRLPAPDICYNDGVGYSPADAINGVFRLTRSRRISTDVGRAAARLTKTFVLIPLATAAAFIAALLALLSSLRPSRWASVLAVGVSTLTFCLALVGFICAMVAVAAVRAGLRDGGTSLRAYYGVGMWALLAAMICFLLGSGLVFFTCCSGRRHRSRDAHFAKTG</sequence>
<organism evidence="2 3">
    <name type="scientific">Apiospora hydei</name>
    <dbReference type="NCBI Taxonomy" id="1337664"/>
    <lineage>
        <taxon>Eukaryota</taxon>
        <taxon>Fungi</taxon>
        <taxon>Dikarya</taxon>
        <taxon>Ascomycota</taxon>
        <taxon>Pezizomycotina</taxon>
        <taxon>Sordariomycetes</taxon>
        <taxon>Xylariomycetidae</taxon>
        <taxon>Amphisphaeriales</taxon>
        <taxon>Apiosporaceae</taxon>
        <taxon>Apiospora</taxon>
    </lineage>
</organism>
<proteinExistence type="predicted"/>
<name>A0ABR1WZV1_9PEZI</name>
<keyword evidence="1" id="KW-0812">Transmembrane</keyword>
<evidence type="ECO:0000256" key="1">
    <source>
        <dbReference type="SAM" id="Phobius"/>
    </source>
</evidence>
<dbReference type="PANTHER" id="PTHR28013:SF7">
    <property type="entry name" value="PALI-DOMAIN-CONTAINING PROTEIN"/>
    <property type="match status" value="1"/>
</dbReference>
<dbReference type="InterPro" id="IPR051380">
    <property type="entry name" value="pH-response_reg_palI/RIM9"/>
</dbReference>
<keyword evidence="3" id="KW-1185">Reference proteome</keyword>
<dbReference type="Proteomes" id="UP001433268">
    <property type="component" value="Unassembled WGS sequence"/>
</dbReference>
<feature type="transmembrane region" description="Helical" evidence="1">
    <location>
        <begin position="6"/>
        <end position="24"/>
    </location>
</feature>
<feature type="transmembrane region" description="Helical" evidence="1">
    <location>
        <begin position="125"/>
        <end position="144"/>
    </location>
</feature>
<accession>A0ABR1WZV1</accession>
<dbReference type="PANTHER" id="PTHR28013">
    <property type="entry name" value="PROTEIN DCV1-RELATED"/>
    <property type="match status" value="1"/>
</dbReference>
<reference evidence="2 3" key="1">
    <citation type="submission" date="2023-01" db="EMBL/GenBank/DDBJ databases">
        <title>Analysis of 21 Apiospora genomes using comparative genomics revels a genus with tremendous synthesis potential of carbohydrate active enzymes and secondary metabolites.</title>
        <authorList>
            <person name="Sorensen T."/>
        </authorList>
    </citation>
    <scope>NUCLEOTIDE SEQUENCE [LARGE SCALE GENOMIC DNA]</scope>
    <source>
        <strain evidence="2 3">CBS 114990</strain>
    </source>
</reference>
<dbReference type="GeneID" id="92041001"/>
<evidence type="ECO:0000313" key="3">
    <source>
        <dbReference type="Proteomes" id="UP001433268"/>
    </source>
</evidence>
<feature type="transmembrane region" description="Helical" evidence="1">
    <location>
        <begin position="156"/>
        <end position="183"/>
    </location>
</feature>
<dbReference type="EMBL" id="JAQQWN010000004">
    <property type="protein sequence ID" value="KAK8088665.1"/>
    <property type="molecule type" value="Genomic_DNA"/>
</dbReference>
<dbReference type="RefSeq" id="XP_066671559.1">
    <property type="nucleotide sequence ID" value="XM_066807941.1"/>
</dbReference>
<gene>
    <name evidence="2" type="ORF">PG997_003626</name>
</gene>
<dbReference type="Pfam" id="PF06687">
    <property type="entry name" value="SUR7"/>
    <property type="match status" value="1"/>
</dbReference>
<evidence type="ECO:0000313" key="2">
    <source>
        <dbReference type="EMBL" id="KAK8088665.1"/>
    </source>
</evidence>
<keyword evidence="1" id="KW-1133">Transmembrane helix</keyword>
<protein>
    <submittedName>
        <fullName evidence="2">PH-response regulator</fullName>
    </submittedName>
</protein>
<comment type="caution">
    <text evidence="2">The sequence shown here is derived from an EMBL/GenBank/DDBJ whole genome shotgun (WGS) entry which is preliminary data.</text>
</comment>
<dbReference type="InterPro" id="IPR009571">
    <property type="entry name" value="SUR7/Rim9-like_fungi"/>
</dbReference>